<evidence type="ECO:0000313" key="4">
    <source>
        <dbReference type="WBParaSite" id="PgR062_g038_t03"/>
    </source>
</evidence>
<feature type="region of interest" description="Disordered" evidence="1">
    <location>
        <begin position="200"/>
        <end position="219"/>
    </location>
</feature>
<keyword evidence="3" id="KW-1185">Reference proteome</keyword>
<dbReference type="InterPro" id="IPR057001">
    <property type="entry name" value="RYYR-CCHC"/>
</dbReference>
<dbReference type="Proteomes" id="UP000887569">
    <property type="component" value="Unplaced"/>
</dbReference>
<accession>A0A915BV88</accession>
<feature type="compositionally biased region" description="Polar residues" evidence="1">
    <location>
        <begin position="700"/>
        <end position="713"/>
    </location>
</feature>
<reference evidence="4" key="1">
    <citation type="submission" date="2022-11" db="UniProtKB">
        <authorList>
            <consortium name="WormBaseParasite"/>
        </authorList>
    </citation>
    <scope>IDENTIFICATION</scope>
</reference>
<sequence length="924" mass="102779">MSDEEDFGVAVRARSRAKVHPILSFPSRECRGRIIEFEFAGRGRDYVTEYYRCSKCFRLKRQNPKLDPVPRVTVINGRFKTDPEHPQHAHYCQLDTIGEAAGKRDGYLHLSTLFIDEIESEGVVAAERGIEENKISMNECDSKGRATHVPMKSDKVTDMIASKIESDLHETFRGTMLRRSSRKRTHMDYNVGENNCADISANDRSTRKRSKKPSTHSEHRIANELTNNFSDTFVRLDDAKKRIFNVMLPDESEQTATVRLVSEFCPKDVFNCRSRCQYELCGGCVHMFACSCWSSTSNAGVLCRHCHAALPWARAFLKISSVDVGDEGIRAEDVMMDGTENEQEVNDMPIADEGLASQHPANGGHVGEMASDANGYRWVQEGSGDEVCVSPVDKDFRFTTSSSGPFAASGTGNSIRTSNGGMCMQGTKTIPVRVGGDDVTCRIVAEQVDDALPTYYVEDFGQARSQLIQALQDKRIIELSEAVQRELADKFNELSNILRSHIDQVRKRRREATFVGIHGRSSPATNHAQNRPSYGMANVNTAFSVRQLSHNRTRQAREDFVYASVTELDTVGERSARMVRESEFTQPPPRMTREAEIVRRLRSTTVESRIVERLRAAKVSTGICASHKVVSSAVSESNDRPSIPMTEPREFVCSEIKEECVRMEVAHQEDQAQRERRVESGKENSPVDSNNGITDAAISRSASESNVLASTSVGEERDDRQATGSSNGQHNSIPYALDTDGVQKAANSEGSVLTSTAVSHNPGRNGLQAIIKTETLENVETSVKGMTVQPCSSLDQKTSLPISDARQRLGLLNGEQVDKCIGMLDASSERLSRTNVVGCSSVTPGCDVISERISLVTCSLGSIGCTGEAYLTTVWEKRRNKAYKRIRCKKCKRFRSVSHTIPDEEMLHERPIDIEHKISYRKQL</sequence>
<dbReference type="Pfam" id="PF23674">
    <property type="entry name" value="RYYR-CCHC"/>
    <property type="match status" value="1"/>
</dbReference>
<protein>
    <recommendedName>
        <fullName evidence="2">RYYR-CCHC domain-containing protein</fullName>
    </recommendedName>
</protein>
<feature type="compositionally biased region" description="Polar residues" evidence="1">
    <location>
        <begin position="722"/>
        <end position="732"/>
    </location>
</feature>
<feature type="compositionally biased region" description="Basic and acidic residues" evidence="1">
    <location>
        <begin position="666"/>
        <end position="682"/>
    </location>
</feature>
<proteinExistence type="predicted"/>
<dbReference type="AlphaFoldDB" id="A0A915BV88"/>
<evidence type="ECO:0000259" key="2">
    <source>
        <dbReference type="Pfam" id="PF23674"/>
    </source>
</evidence>
<dbReference type="WBParaSite" id="PgR062_g038_t03">
    <property type="protein sequence ID" value="PgR062_g038_t03"/>
    <property type="gene ID" value="PgR062_g038"/>
</dbReference>
<name>A0A915BV88_PARUN</name>
<feature type="region of interest" description="Disordered" evidence="1">
    <location>
        <begin position="666"/>
        <end position="735"/>
    </location>
</feature>
<evidence type="ECO:0000256" key="1">
    <source>
        <dbReference type="SAM" id="MobiDB-lite"/>
    </source>
</evidence>
<feature type="domain" description="RYYR-CCHC" evidence="2">
    <location>
        <begin position="37"/>
        <end position="92"/>
    </location>
</feature>
<evidence type="ECO:0000313" key="3">
    <source>
        <dbReference type="Proteomes" id="UP000887569"/>
    </source>
</evidence>
<organism evidence="3 4">
    <name type="scientific">Parascaris univalens</name>
    <name type="common">Nematode worm</name>
    <dbReference type="NCBI Taxonomy" id="6257"/>
    <lineage>
        <taxon>Eukaryota</taxon>
        <taxon>Metazoa</taxon>
        <taxon>Ecdysozoa</taxon>
        <taxon>Nematoda</taxon>
        <taxon>Chromadorea</taxon>
        <taxon>Rhabditida</taxon>
        <taxon>Spirurina</taxon>
        <taxon>Ascaridomorpha</taxon>
        <taxon>Ascaridoidea</taxon>
        <taxon>Ascarididae</taxon>
        <taxon>Parascaris</taxon>
    </lineage>
</organism>